<organism evidence="2 3">
    <name type="scientific">Luteimonas galliterrae</name>
    <dbReference type="NCBI Taxonomy" id="2940486"/>
    <lineage>
        <taxon>Bacteria</taxon>
        <taxon>Pseudomonadati</taxon>
        <taxon>Pseudomonadota</taxon>
        <taxon>Gammaproteobacteria</taxon>
        <taxon>Lysobacterales</taxon>
        <taxon>Lysobacteraceae</taxon>
        <taxon>Luteimonas</taxon>
    </lineage>
</organism>
<feature type="transmembrane region" description="Helical" evidence="1">
    <location>
        <begin position="166"/>
        <end position="185"/>
    </location>
</feature>
<keyword evidence="1" id="KW-0472">Membrane</keyword>
<keyword evidence="3" id="KW-1185">Reference proteome</keyword>
<feature type="transmembrane region" description="Helical" evidence="1">
    <location>
        <begin position="108"/>
        <end position="127"/>
    </location>
</feature>
<evidence type="ECO:0008006" key="4">
    <source>
        <dbReference type="Google" id="ProtNLM"/>
    </source>
</evidence>
<evidence type="ECO:0000313" key="2">
    <source>
        <dbReference type="EMBL" id="MCL1633646.1"/>
    </source>
</evidence>
<dbReference type="RefSeq" id="WP_249471069.1">
    <property type="nucleotide sequence ID" value="NZ_JAMBEP010000001.1"/>
</dbReference>
<dbReference type="Proteomes" id="UP001431217">
    <property type="component" value="Unassembled WGS sequence"/>
</dbReference>
<evidence type="ECO:0000256" key="1">
    <source>
        <dbReference type="SAM" id="Phobius"/>
    </source>
</evidence>
<reference evidence="2 3" key="1">
    <citation type="submission" date="2022-05" db="EMBL/GenBank/DDBJ databases">
        <title>Luteimonas sp. SX5, whole genome shotgun sequencing project.</title>
        <authorList>
            <person name="Zhao G."/>
            <person name="Shen L."/>
        </authorList>
    </citation>
    <scope>NUCLEOTIDE SEQUENCE [LARGE SCALE GENOMIC DNA]</scope>
    <source>
        <strain evidence="2 3">SX5</strain>
    </source>
</reference>
<sequence>MRLVIAALIGGIVMFVWGAVAHMALPIGEMGMKTAVEQDAALTALKASAAEGEGIYMLPGFAPEKMSDSAFVEAFQKQYASSPYALVIYQPGGNPALTSMLPNLVKQFVTDTFAAFVVAWVLALGTFGFGKRVLIAGALGLFAWITISLPYWNWYLFPSTFTFGTLLEQVVGWLLAGAAIAWWLGRGEKKTA</sequence>
<gene>
    <name evidence="2" type="ORF">M2650_03175</name>
</gene>
<proteinExistence type="predicted"/>
<name>A0ABT0MFM4_9GAMM</name>
<comment type="caution">
    <text evidence="2">The sequence shown here is derived from an EMBL/GenBank/DDBJ whole genome shotgun (WGS) entry which is preliminary data.</text>
</comment>
<evidence type="ECO:0000313" key="3">
    <source>
        <dbReference type="Proteomes" id="UP001431217"/>
    </source>
</evidence>
<accession>A0ABT0MFM4</accession>
<dbReference type="EMBL" id="JAMBEP010000001">
    <property type="protein sequence ID" value="MCL1633646.1"/>
    <property type="molecule type" value="Genomic_DNA"/>
</dbReference>
<feature type="transmembrane region" description="Helical" evidence="1">
    <location>
        <begin position="134"/>
        <end position="154"/>
    </location>
</feature>
<keyword evidence="1" id="KW-1133">Transmembrane helix</keyword>
<protein>
    <recommendedName>
        <fullName evidence="4">DUF417 family protein</fullName>
    </recommendedName>
</protein>
<keyword evidence="1" id="KW-0812">Transmembrane</keyword>